<evidence type="ECO:0000256" key="1">
    <source>
        <dbReference type="ARBA" id="ARBA00022801"/>
    </source>
</evidence>
<dbReference type="PROSITE" id="PS00616">
    <property type="entry name" value="HIS_ACID_PHOSPHAT_1"/>
    <property type="match status" value="1"/>
</dbReference>
<dbReference type="CDD" id="cd07061">
    <property type="entry name" value="HP_HAP_like"/>
    <property type="match status" value="1"/>
</dbReference>
<evidence type="ECO:0000313" key="3">
    <source>
        <dbReference type="EMBL" id="KAF5375037.1"/>
    </source>
</evidence>
<evidence type="ECO:0008006" key="5">
    <source>
        <dbReference type="Google" id="ProtNLM"/>
    </source>
</evidence>
<dbReference type="AlphaFoldDB" id="A0A8H5LZA0"/>
<evidence type="ECO:0000313" key="4">
    <source>
        <dbReference type="Proteomes" id="UP000559256"/>
    </source>
</evidence>
<keyword evidence="4" id="KW-1185">Reference proteome</keyword>
<protein>
    <recommendedName>
        <fullName evidence="5">Phosphoglycerate mutase-like protein</fullName>
    </recommendedName>
</protein>
<dbReference type="InterPro" id="IPR029033">
    <property type="entry name" value="His_PPase_superfam"/>
</dbReference>
<dbReference type="InterPro" id="IPR033379">
    <property type="entry name" value="Acid_Pase_AS"/>
</dbReference>
<keyword evidence="1" id="KW-0378">Hydrolase</keyword>
<dbReference type="Gene3D" id="3.40.50.1240">
    <property type="entry name" value="Phosphoglycerate mutase-like"/>
    <property type="match status" value="1"/>
</dbReference>
<dbReference type="GO" id="GO:0003993">
    <property type="term" value="F:acid phosphatase activity"/>
    <property type="evidence" value="ECO:0007669"/>
    <property type="project" value="TreeGrafter"/>
</dbReference>
<feature type="signal peptide" evidence="2">
    <location>
        <begin position="1"/>
        <end position="19"/>
    </location>
</feature>
<dbReference type="Proteomes" id="UP000559256">
    <property type="component" value="Unassembled WGS sequence"/>
</dbReference>
<proteinExistence type="predicted"/>
<sequence>MLLLTSCALAVTLARLGATASTFAGSTSTFQFPQPMPLSLRPILSSQTLNRSALQDQLQVAGDEAGSIATAPAVAKVEQAFPLVQPNTSDNKESSFNVIDHWGNLSPFKSVASFGLPNASAVIPAGYTLQQVQLLHRHGARYPTSGSGPADFATELHAAAQGVGFNATGPLEFLNIWTYKLGAEILTPFGREQLFNLGVGFRVKYGQLLKGFSDLPVWRTTSEERMVDSAYVAAIGQNLNITDAGLACISQQAFSVFRAILPDYHQLIEIEADGFNSTLAPYEICPNANNNISSFGSVQSQKWIQLYLAPAQERLSPFIEGFNLTIADIYNMQTLCPYETVALGYSVFCDLFTEEEWKGFEYSLDLAFWYSNGPGNPATSALGRGWVEELVSRLTQERITSFGSSVNETIVSNDVTFPLNQPIFVDASHDTVITAIITAMNFTSIAANGPLPTDHIPDNQTYIVTQLAPFGSNLVGQVLSKDGSTNPTHIRWILNDGVVPLTGINGCAEDPNGLCDLPTFIAGMKQRIQEIDFDFDCFANYTIPDPDTITDGQFPQ</sequence>
<organism evidence="3 4">
    <name type="scientific">Tetrapyrgos nigripes</name>
    <dbReference type="NCBI Taxonomy" id="182062"/>
    <lineage>
        <taxon>Eukaryota</taxon>
        <taxon>Fungi</taxon>
        <taxon>Dikarya</taxon>
        <taxon>Basidiomycota</taxon>
        <taxon>Agaricomycotina</taxon>
        <taxon>Agaricomycetes</taxon>
        <taxon>Agaricomycetidae</taxon>
        <taxon>Agaricales</taxon>
        <taxon>Marasmiineae</taxon>
        <taxon>Marasmiaceae</taxon>
        <taxon>Tetrapyrgos</taxon>
    </lineage>
</organism>
<keyword evidence="2" id="KW-0732">Signal</keyword>
<dbReference type="SUPFAM" id="SSF53254">
    <property type="entry name" value="Phosphoglycerate mutase-like"/>
    <property type="match status" value="1"/>
</dbReference>
<evidence type="ECO:0000256" key="2">
    <source>
        <dbReference type="SAM" id="SignalP"/>
    </source>
</evidence>
<comment type="caution">
    <text evidence="3">The sequence shown here is derived from an EMBL/GenBank/DDBJ whole genome shotgun (WGS) entry which is preliminary data.</text>
</comment>
<dbReference type="PANTHER" id="PTHR20963:SF42">
    <property type="entry name" value="PHOSPHOGLYCERATE MUTASE-LIKE PROTEIN"/>
    <property type="match status" value="1"/>
</dbReference>
<accession>A0A8H5LZA0</accession>
<dbReference type="PANTHER" id="PTHR20963">
    <property type="entry name" value="MULTIPLE INOSITOL POLYPHOSPHATE PHOSPHATASE-RELATED"/>
    <property type="match status" value="1"/>
</dbReference>
<dbReference type="Pfam" id="PF00328">
    <property type="entry name" value="His_Phos_2"/>
    <property type="match status" value="1"/>
</dbReference>
<dbReference type="OrthoDB" id="6509975at2759"/>
<dbReference type="EMBL" id="JAACJM010000001">
    <property type="protein sequence ID" value="KAF5375037.1"/>
    <property type="molecule type" value="Genomic_DNA"/>
</dbReference>
<reference evidence="3 4" key="1">
    <citation type="journal article" date="2020" name="ISME J.">
        <title>Uncovering the hidden diversity of litter-decomposition mechanisms in mushroom-forming fungi.</title>
        <authorList>
            <person name="Floudas D."/>
            <person name="Bentzer J."/>
            <person name="Ahren D."/>
            <person name="Johansson T."/>
            <person name="Persson P."/>
            <person name="Tunlid A."/>
        </authorList>
    </citation>
    <scope>NUCLEOTIDE SEQUENCE [LARGE SCALE GENOMIC DNA]</scope>
    <source>
        <strain evidence="3 4">CBS 291.85</strain>
    </source>
</reference>
<name>A0A8H5LZA0_9AGAR</name>
<dbReference type="InterPro" id="IPR000560">
    <property type="entry name" value="His_Pase_clade-2"/>
</dbReference>
<gene>
    <name evidence="3" type="ORF">D9758_000392</name>
</gene>
<feature type="chain" id="PRO_5034567541" description="Phosphoglycerate mutase-like protein" evidence="2">
    <location>
        <begin position="20"/>
        <end position="556"/>
    </location>
</feature>